<dbReference type="AlphaFoldDB" id="A0A853BH16"/>
<sequence length="267" mass="28540">MNRVAQGIVVVLLGAAALTSTLFTDLYLNYVQPGFRPFLIAAGAVLLALGALIVAGELRAVLRGEEAEPHAAQGGGAHAHGPAHGHGHHDHGGHAHDRAPRVAWLLLLPVVAVFVVAPPALGAYTAESAGAAAPPREVDSDQRFDGLGEADASGTVEMELQDFVSRAWTDESRAMEGRTIRLTGFAVPHPDGEDEGWYLARLQMACCAADAIVNRVLITDEPAPPTDTWWEVEGTWQAPEGDLQSVRDHRFTVEQMTEVTNPPDPYE</sequence>
<feature type="region of interest" description="Disordered" evidence="1">
    <location>
        <begin position="66"/>
        <end position="96"/>
    </location>
</feature>
<feature type="domain" description="DUF1980" evidence="3">
    <location>
        <begin position="170"/>
        <end position="266"/>
    </location>
</feature>
<dbReference type="PANTHER" id="PTHR40047:SF1">
    <property type="entry name" value="UPF0703 PROTEIN YCGQ"/>
    <property type="match status" value="1"/>
</dbReference>
<dbReference type="RefSeq" id="WP_179765668.1">
    <property type="nucleotide sequence ID" value="NZ_JACCFO010000001.1"/>
</dbReference>
<keyword evidence="2" id="KW-0472">Membrane</keyword>
<dbReference type="Proteomes" id="UP000575985">
    <property type="component" value="Unassembled WGS sequence"/>
</dbReference>
<proteinExistence type="predicted"/>
<dbReference type="InterPro" id="IPR052955">
    <property type="entry name" value="UPF0703_membrane_permease"/>
</dbReference>
<feature type="transmembrane region" description="Helical" evidence="2">
    <location>
        <begin position="35"/>
        <end position="55"/>
    </location>
</feature>
<reference evidence="4 5" key="1">
    <citation type="submission" date="2020-07" db="EMBL/GenBank/DDBJ databases">
        <title>Sequencing the genomes of 1000 actinobacteria strains.</title>
        <authorList>
            <person name="Klenk H.-P."/>
        </authorList>
    </citation>
    <scope>NUCLEOTIDE SEQUENCE [LARGE SCALE GENOMIC DNA]</scope>
    <source>
        <strain evidence="4 5">DSM 45927</strain>
    </source>
</reference>
<feature type="transmembrane region" description="Helical" evidence="2">
    <location>
        <begin position="102"/>
        <end position="121"/>
    </location>
</feature>
<gene>
    <name evidence="4" type="ORF">HNR12_000188</name>
</gene>
<evidence type="ECO:0000256" key="1">
    <source>
        <dbReference type="SAM" id="MobiDB-lite"/>
    </source>
</evidence>
<dbReference type="Pfam" id="PF21537">
    <property type="entry name" value="DUF1980_C"/>
    <property type="match status" value="1"/>
</dbReference>
<name>A0A853BH16_9ACTN</name>
<dbReference type="InterPro" id="IPR048447">
    <property type="entry name" value="DUF1980_C"/>
</dbReference>
<dbReference type="PANTHER" id="PTHR40047">
    <property type="entry name" value="UPF0703 PROTEIN YCGQ"/>
    <property type="match status" value="1"/>
</dbReference>
<evidence type="ECO:0000313" key="5">
    <source>
        <dbReference type="Proteomes" id="UP000575985"/>
    </source>
</evidence>
<evidence type="ECO:0000259" key="3">
    <source>
        <dbReference type="Pfam" id="PF21537"/>
    </source>
</evidence>
<accession>A0A853BH16</accession>
<evidence type="ECO:0000256" key="2">
    <source>
        <dbReference type="SAM" id="Phobius"/>
    </source>
</evidence>
<dbReference type="EMBL" id="JACCFO010000001">
    <property type="protein sequence ID" value="NYI93911.1"/>
    <property type="molecule type" value="Genomic_DNA"/>
</dbReference>
<organism evidence="4 5">
    <name type="scientific">Streptomonospora nanhaiensis</name>
    <dbReference type="NCBI Taxonomy" id="1323731"/>
    <lineage>
        <taxon>Bacteria</taxon>
        <taxon>Bacillati</taxon>
        <taxon>Actinomycetota</taxon>
        <taxon>Actinomycetes</taxon>
        <taxon>Streptosporangiales</taxon>
        <taxon>Nocardiopsidaceae</taxon>
        <taxon>Streptomonospora</taxon>
    </lineage>
</organism>
<comment type="caution">
    <text evidence="4">The sequence shown here is derived from an EMBL/GenBank/DDBJ whole genome shotgun (WGS) entry which is preliminary data.</text>
</comment>
<dbReference type="NCBIfam" id="TIGR03943">
    <property type="entry name" value="TIGR03943 family putative permease subunit"/>
    <property type="match status" value="1"/>
</dbReference>
<keyword evidence="2" id="KW-0812">Transmembrane</keyword>
<evidence type="ECO:0000313" key="4">
    <source>
        <dbReference type="EMBL" id="NYI93911.1"/>
    </source>
</evidence>
<protein>
    <submittedName>
        <fullName evidence="4">Putative repeat protein (TIGR03943 family)</fullName>
    </submittedName>
</protein>
<feature type="region of interest" description="Disordered" evidence="1">
    <location>
        <begin position="127"/>
        <end position="150"/>
    </location>
</feature>
<dbReference type="InterPro" id="IPR015402">
    <property type="entry name" value="DUF1980"/>
</dbReference>
<keyword evidence="5" id="KW-1185">Reference proteome</keyword>
<feature type="compositionally biased region" description="Basic and acidic residues" evidence="1">
    <location>
        <begin position="136"/>
        <end position="146"/>
    </location>
</feature>
<keyword evidence="2" id="KW-1133">Transmembrane helix</keyword>